<reference evidence="2 3" key="1">
    <citation type="submission" date="2020-08" db="EMBL/GenBank/DDBJ databases">
        <title>Genome public.</title>
        <authorList>
            <person name="Liu C."/>
            <person name="Sun Q."/>
        </authorList>
    </citation>
    <scope>NUCLEOTIDE SEQUENCE [LARGE SCALE GENOMIC DNA]</scope>
    <source>
        <strain evidence="2 3">NSJ-27</strain>
    </source>
</reference>
<keyword evidence="1" id="KW-1133">Transmembrane helix</keyword>
<evidence type="ECO:0008006" key="4">
    <source>
        <dbReference type="Google" id="ProtNLM"/>
    </source>
</evidence>
<sequence length="96" mass="11338">MLVAFLHNDIDYFPFLIQSGISFFVLIFHEMVVIGHLFICCQRYWEADSIWFSMPITGWFMAVAIVYRVAWWLVPVKMHKVSMIFLDSLLFGAKIK</sequence>
<comment type="caution">
    <text evidence="2">The sequence shown here is derived from an EMBL/GenBank/DDBJ whole genome shotgun (WGS) entry which is preliminary data.</text>
</comment>
<name>A0ABR7IP39_9CLOT</name>
<feature type="transmembrane region" description="Helical" evidence="1">
    <location>
        <begin position="12"/>
        <end position="39"/>
    </location>
</feature>
<dbReference type="EMBL" id="JACOQK010000001">
    <property type="protein sequence ID" value="MBC5786910.1"/>
    <property type="molecule type" value="Genomic_DNA"/>
</dbReference>
<keyword evidence="3" id="KW-1185">Reference proteome</keyword>
<gene>
    <name evidence="2" type="ORF">H8Z77_02585</name>
</gene>
<evidence type="ECO:0000313" key="2">
    <source>
        <dbReference type="EMBL" id="MBC5786910.1"/>
    </source>
</evidence>
<keyword evidence="1" id="KW-0472">Membrane</keyword>
<organism evidence="2 3">
    <name type="scientific">Clostridium facile</name>
    <dbReference type="NCBI Taxonomy" id="2763035"/>
    <lineage>
        <taxon>Bacteria</taxon>
        <taxon>Bacillati</taxon>
        <taxon>Bacillota</taxon>
        <taxon>Clostridia</taxon>
        <taxon>Eubacteriales</taxon>
        <taxon>Clostridiaceae</taxon>
        <taxon>Clostridium</taxon>
    </lineage>
</organism>
<dbReference type="Proteomes" id="UP000649151">
    <property type="component" value="Unassembled WGS sequence"/>
</dbReference>
<proteinExistence type="predicted"/>
<accession>A0ABR7IP39</accession>
<feature type="transmembrane region" description="Helical" evidence="1">
    <location>
        <begin position="51"/>
        <end position="74"/>
    </location>
</feature>
<dbReference type="RefSeq" id="WP_186996089.1">
    <property type="nucleotide sequence ID" value="NZ_JACOQK010000001.1"/>
</dbReference>
<evidence type="ECO:0000313" key="3">
    <source>
        <dbReference type="Proteomes" id="UP000649151"/>
    </source>
</evidence>
<keyword evidence="1" id="KW-0812">Transmembrane</keyword>
<protein>
    <recommendedName>
        <fullName evidence="4">Acyltransferase family protein</fullName>
    </recommendedName>
</protein>
<evidence type="ECO:0000256" key="1">
    <source>
        <dbReference type="SAM" id="Phobius"/>
    </source>
</evidence>